<keyword evidence="4 5" id="KW-0408">Iron</keyword>
<dbReference type="PANTHER" id="PTHR10543">
    <property type="entry name" value="BETA-CAROTENE DIOXYGENASE"/>
    <property type="match status" value="1"/>
</dbReference>
<evidence type="ECO:0000256" key="4">
    <source>
        <dbReference type="ARBA" id="ARBA00023004"/>
    </source>
</evidence>
<evidence type="ECO:0000313" key="6">
    <source>
        <dbReference type="EMBL" id="ROP41698.1"/>
    </source>
</evidence>
<keyword evidence="3 5" id="KW-0560">Oxidoreductase</keyword>
<dbReference type="EMBL" id="RJKM01000001">
    <property type="protein sequence ID" value="ROP41698.1"/>
    <property type="molecule type" value="Genomic_DNA"/>
</dbReference>
<dbReference type="RefSeq" id="WP_123746761.1">
    <property type="nucleotide sequence ID" value="NZ_RJKM01000001.1"/>
</dbReference>
<comment type="caution">
    <text evidence="6">The sequence shown here is derived from an EMBL/GenBank/DDBJ whole genome shotgun (WGS) entry which is preliminary data.</text>
</comment>
<evidence type="ECO:0000256" key="5">
    <source>
        <dbReference type="RuleBase" id="RU364048"/>
    </source>
</evidence>
<dbReference type="Pfam" id="PF03055">
    <property type="entry name" value="RPE65"/>
    <property type="match status" value="1"/>
</dbReference>
<comment type="cofactor">
    <cofactor evidence="5">
        <name>Fe(2+)</name>
        <dbReference type="ChEBI" id="CHEBI:29033"/>
    </cofactor>
    <text evidence="5">Binds 1 Fe(2+) ion per subunit.</text>
</comment>
<keyword evidence="5" id="KW-0223">Dioxygenase</keyword>
<evidence type="ECO:0000256" key="2">
    <source>
        <dbReference type="ARBA" id="ARBA00022723"/>
    </source>
</evidence>
<dbReference type="InterPro" id="IPR004294">
    <property type="entry name" value="Carotenoid_Oase"/>
</dbReference>
<keyword evidence="2 5" id="KW-0479">Metal-binding</keyword>
<comment type="similarity">
    <text evidence="1 5">Belongs to the carotenoid oxygenase family.</text>
</comment>
<proteinExistence type="inferred from homology"/>
<accession>A0A3N1HGR7</accession>
<evidence type="ECO:0000313" key="7">
    <source>
        <dbReference type="Proteomes" id="UP000268727"/>
    </source>
</evidence>
<dbReference type="PANTHER" id="PTHR10543:SF89">
    <property type="entry name" value="CAROTENOID 9,10(9',10')-CLEAVAGE DIOXYGENASE 1"/>
    <property type="match status" value="1"/>
</dbReference>
<dbReference type="OrthoDB" id="6636843at2"/>
<organism evidence="6 7">
    <name type="scientific">Saccharothrix texasensis</name>
    <dbReference type="NCBI Taxonomy" id="103734"/>
    <lineage>
        <taxon>Bacteria</taxon>
        <taxon>Bacillati</taxon>
        <taxon>Actinomycetota</taxon>
        <taxon>Actinomycetes</taxon>
        <taxon>Pseudonocardiales</taxon>
        <taxon>Pseudonocardiaceae</taxon>
        <taxon>Saccharothrix</taxon>
    </lineage>
</organism>
<dbReference type="Proteomes" id="UP000268727">
    <property type="component" value="Unassembled WGS sequence"/>
</dbReference>
<keyword evidence="7" id="KW-1185">Reference proteome</keyword>
<dbReference type="GO" id="GO:0016121">
    <property type="term" value="P:carotene catabolic process"/>
    <property type="evidence" value="ECO:0007669"/>
    <property type="project" value="TreeGrafter"/>
</dbReference>
<reference evidence="6 7" key="1">
    <citation type="submission" date="2018-11" db="EMBL/GenBank/DDBJ databases">
        <title>Sequencing the genomes of 1000 actinobacteria strains.</title>
        <authorList>
            <person name="Klenk H.-P."/>
        </authorList>
    </citation>
    <scope>NUCLEOTIDE SEQUENCE [LARGE SCALE GENOMIC DNA]</scope>
    <source>
        <strain evidence="6 7">DSM 44231</strain>
    </source>
</reference>
<dbReference type="GO" id="GO:0046872">
    <property type="term" value="F:metal ion binding"/>
    <property type="evidence" value="ECO:0007669"/>
    <property type="project" value="UniProtKB-KW"/>
</dbReference>
<dbReference type="AlphaFoldDB" id="A0A3N1HGR7"/>
<evidence type="ECO:0000256" key="1">
    <source>
        <dbReference type="ARBA" id="ARBA00006787"/>
    </source>
</evidence>
<dbReference type="GO" id="GO:0010436">
    <property type="term" value="F:carotenoid dioxygenase activity"/>
    <property type="evidence" value="ECO:0007669"/>
    <property type="project" value="TreeGrafter"/>
</dbReference>
<dbReference type="EC" id="1.13.11.-" evidence="5"/>
<sequence>MERVDGVVGVVASVREVAEALVVRGALPAELDGALVWSGKYGVSGVRLGPDGARWYRGPRPAALAPADWPSGATMARPVFDGQVWHTAMSHPDLGYAEHVTLGLDGEVLRAEPFPLDGAPRMRAVGVTDRFVVVFDSAPYYSRAADLVGLRDPYSGPATGPTRIGLLAYGRPLWFEVAEGEVLSLVNAYEDLGRVVVDAVWAPGVLRRHTLDLATGGVRRVELPAMDVGVVDERLAGRRHRFVFGTAGTAVVRHDVALGCTWRRELGVTPGQPVFVPGGEDEGQGWVVVVAGDEVLVLDAADLAGPPVAVVRLPFAVEASRCATWLAGGDAA</sequence>
<gene>
    <name evidence="6" type="ORF">EDD40_7134</name>
</gene>
<evidence type="ECO:0000256" key="3">
    <source>
        <dbReference type="ARBA" id="ARBA00023002"/>
    </source>
</evidence>
<name>A0A3N1HGR7_9PSEU</name>
<protein>
    <recommendedName>
        <fullName evidence="5">Dioxygenase</fullName>
        <ecNumber evidence="5">1.13.11.-</ecNumber>
    </recommendedName>
</protein>